<evidence type="ECO:0000313" key="1">
    <source>
        <dbReference type="EMBL" id="QAU48851.1"/>
    </source>
</evidence>
<dbReference type="SUPFAM" id="SSF46689">
    <property type="entry name" value="Homeodomain-like"/>
    <property type="match status" value="1"/>
</dbReference>
<proteinExistence type="predicted"/>
<evidence type="ECO:0000313" key="2">
    <source>
        <dbReference type="Proteomes" id="UP000288972"/>
    </source>
</evidence>
<dbReference type="EMBL" id="CP030053">
    <property type="protein sequence ID" value="QAU48851.1"/>
    <property type="molecule type" value="Genomic_DNA"/>
</dbReference>
<sequence>MTLASPPKKFVATVGAPYIDESLRGYLGRALSVTAVRNHATLLKLADATKGNAVSVATTLTDPDEIARIATLIGCTPEDIVSRTYRTGVFAHSGSESIDFFGTQIRLHFRETRYRRVSPLALEISQHHRSPWELRPLSHDFQTHEKTIDTCPACKRKLGWLRADLPTRCDKCDVDLRDFPQPVFPIEDEEAFRFVYGLVDPDPIKKEVARRLLPEAWRGFSNGDLFETVIALASGLMLDPARTAKSAQGRGKSSDQFDALTPEMLALAGRAIIGGVDGFAALAGRHRADMDKRPQHYGRRKELGALAYVIHDKHIEPKIRGLLGEMIDADMKSTSRDHSLRRGADAHSSMLSIQQLSATFGVERAILQRLANSGLVPVVRAQTVRSPVRMAVNDVLPLLLQMKDAVSETAAAGLLGLPPTVLPSLVDRGLIRRLDGPVCGLVAGYAGYSKASIDDLMDKVWSAARPAGDKCRSIAVAARCIGPGETPWAAIISAIVAGDAEIFDKGTKRRNLRFSLAVEDIDAFVDGVSGHLHDNPSDAKPPEWIAQSTAAEILHVNVAFLSRLAHARPDLLAQRGPSYTPYSTIEVHALGGVYMFVAEIAKRSGMHPRKVPTWLRTNGVAPEIALQENRDFGYLRLAVEPLLTEFVDHIANKTAALAEAPETARTRFIAAVAAGAGPKATAAAMGLPYRQAKRWVEVWRETGAVAERKHGYRSKLDAHEDFLRHLVASRPTIKLAQIHEAVTGQGVDASKTAVWKALVRFGIALADRDARQAAESSQS</sequence>
<organism evidence="1 2">
    <name type="scientific">Bradyrhizobium guangzhouense</name>
    <dbReference type="NCBI Taxonomy" id="1325095"/>
    <lineage>
        <taxon>Bacteria</taxon>
        <taxon>Pseudomonadati</taxon>
        <taxon>Pseudomonadota</taxon>
        <taxon>Alphaproteobacteria</taxon>
        <taxon>Hyphomicrobiales</taxon>
        <taxon>Nitrobacteraceae</taxon>
        <taxon>Bradyrhizobium</taxon>
    </lineage>
</organism>
<dbReference type="AlphaFoldDB" id="A0AAE6CAK2"/>
<reference evidence="1 2" key="1">
    <citation type="submission" date="2018-06" db="EMBL/GenBank/DDBJ databases">
        <title>Comparative genomics of rhizobia nodulating Arachis hypogaea in China.</title>
        <authorList>
            <person name="Li Y."/>
        </authorList>
    </citation>
    <scope>NUCLEOTIDE SEQUENCE [LARGE SCALE GENOMIC DNA]</scope>
    <source>
        <strain evidence="1 2">CCBAU 51670</strain>
    </source>
</reference>
<name>A0AAE6CAK2_9BRAD</name>
<dbReference type="InterPro" id="IPR009057">
    <property type="entry name" value="Homeodomain-like_sf"/>
</dbReference>
<accession>A0AAE6CAK2</accession>
<dbReference type="RefSeq" id="WP_128953608.1">
    <property type="nucleotide sequence ID" value="NZ_CP030053.1"/>
</dbReference>
<protein>
    <submittedName>
        <fullName evidence="1">Uncharacterized protein</fullName>
    </submittedName>
</protein>
<dbReference type="Proteomes" id="UP000288972">
    <property type="component" value="Chromosome"/>
</dbReference>
<dbReference type="KEGG" id="bgz:XH91_28175"/>
<gene>
    <name evidence="1" type="ORF">XH91_28175</name>
</gene>